<dbReference type="RefSeq" id="XP_004348167.1">
    <property type="nucleotide sequence ID" value="XM_004348117.1"/>
</dbReference>
<dbReference type="InParanoid" id="A0A0D2VRQ1"/>
<feature type="compositionally biased region" description="Polar residues" evidence="1">
    <location>
        <begin position="231"/>
        <end position="241"/>
    </location>
</feature>
<dbReference type="Gene3D" id="3.40.50.11340">
    <property type="match status" value="1"/>
</dbReference>
<evidence type="ECO:0000313" key="3">
    <source>
        <dbReference type="Proteomes" id="UP000008743"/>
    </source>
</evidence>
<accession>A0A0D2VRQ1</accession>
<dbReference type="Proteomes" id="UP000008743">
    <property type="component" value="Unassembled WGS sequence"/>
</dbReference>
<feature type="compositionally biased region" description="Polar residues" evidence="1">
    <location>
        <begin position="155"/>
        <end position="173"/>
    </location>
</feature>
<dbReference type="PhylomeDB" id="A0A0D2VRQ1"/>
<reference evidence="3" key="1">
    <citation type="submission" date="2011-02" db="EMBL/GenBank/DDBJ databases">
        <title>The Genome Sequence of Capsaspora owczarzaki ATCC 30864.</title>
        <authorList>
            <person name="Russ C."/>
            <person name="Cuomo C."/>
            <person name="Burger G."/>
            <person name="Gray M.W."/>
            <person name="Holland P.W.H."/>
            <person name="King N."/>
            <person name="Lang F.B.F."/>
            <person name="Roger A.J."/>
            <person name="Ruiz-Trillo I."/>
            <person name="Young S.K."/>
            <person name="Zeng Q."/>
            <person name="Gargeya S."/>
            <person name="Alvarado L."/>
            <person name="Berlin A."/>
            <person name="Chapman S.B."/>
            <person name="Chen Z."/>
            <person name="Freedman E."/>
            <person name="Gellesch M."/>
            <person name="Goldberg J."/>
            <person name="Griggs A."/>
            <person name="Gujja S."/>
            <person name="Heilman E."/>
            <person name="Heiman D."/>
            <person name="Howarth C."/>
            <person name="Mehta T."/>
            <person name="Neiman D."/>
            <person name="Pearson M."/>
            <person name="Roberts A."/>
            <person name="Saif S."/>
            <person name="Shea T."/>
            <person name="Shenoy N."/>
            <person name="Sisk P."/>
            <person name="Stolte C."/>
            <person name="Sykes S."/>
            <person name="White J."/>
            <person name="Yandava C."/>
            <person name="Haas B."/>
            <person name="Nusbaum C."/>
            <person name="Birren B."/>
        </authorList>
    </citation>
    <scope>NUCLEOTIDE SEQUENCE</scope>
    <source>
        <strain evidence="3">ATCC 30864</strain>
    </source>
</reference>
<feature type="compositionally biased region" description="Basic and acidic residues" evidence="1">
    <location>
        <begin position="134"/>
        <end position="152"/>
    </location>
</feature>
<gene>
    <name evidence="2" type="ORF">CAOG_004339</name>
</gene>
<feature type="region of interest" description="Disordered" evidence="1">
    <location>
        <begin position="1"/>
        <end position="25"/>
    </location>
</feature>
<sequence length="740" mass="80349">MQAMRDQEEWVRGHPLPDTPEQQPAKLYHTEPAFVPGFEADGNTFRQDQKPAEVESGPGWHIENDVVVFDAPANAGLIESNAGSTAESKEEASLPEIRQEIEIATPDHKDTLPLDNDRVALPNAPQADQPQGEARGDQFKEESQAEQPKVDGEQAEQQATGVGSTENHDQQQLPAAWPIDGMPPPREAQDPTIEAPQLEHLQQEALGNDLKSPLESDQQLKHNNLDETTPEDSSSADNQPPQIEPAELLPKNPAGVDQQSDDQQIEGLQGEELAQHEPLTPTVKISSKLTPQVPPSYLVPLLASQDPRSELLASMIVARRLERTLALPPQWQLAAPAGSVLPRHAGLSAAYASFPFETLFDVKHLNEFVETVAFETFRSEFDTLPDDPAIASSELCFVSLDPEPAMSPLFTPGFFGDNVGQFSPIRTLALPVTEETSADDLRQLLSSDPIACQRSFETGMLPAGTDCSAVVSCLSSRFLAVHFPSTPLSYLLSPSVEDDVKDGHDALRVAAFLRPSKHVSRLADAVELLFEDSLICVHAHAELDSANLQCPENAAGAGSLEKCRMLPSPNAASVSAELGKAIDRSNASHIVLVSNMPNGHPDVQIWRDSLPLVRLPDLAAGIALNGPPASLLDLLQLHQPAAAISHPTLKHSSTADLLADLASVDAADVRVLAKQAATWSELLAEDHDLTFFKQPLVMWEVERELCNRAPVFYATKDVAWSEQVALARMARQAKTIQLDL</sequence>
<feature type="region of interest" description="Disordered" evidence="1">
    <location>
        <begin position="78"/>
        <end position="261"/>
    </location>
</feature>
<feature type="compositionally biased region" description="Basic and acidic residues" evidence="1">
    <location>
        <begin position="212"/>
        <end position="225"/>
    </location>
</feature>
<feature type="compositionally biased region" description="Basic and acidic residues" evidence="1">
    <location>
        <begin position="1"/>
        <end position="12"/>
    </location>
</feature>
<keyword evidence="3" id="KW-1185">Reference proteome</keyword>
<dbReference type="EMBL" id="KE346365">
    <property type="protein sequence ID" value="KJE93572.1"/>
    <property type="molecule type" value="Genomic_DNA"/>
</dbReference>
<feature type="compositionally biased region" description="Basic and acidic residues" evidence="1">
    <location>
        <begin position="87"/>
        <end position="118"/>
    </location>
</feature>
<evidence type="ECO:0000256" key="1">
    <source>
        <dbReference type="SAM" id="MobiDB-lite"/>
    </source>
</evidence>
<evidence type="ECO:0000313" key="2">
    <source>
        <dbReference type="EMBL" id="KJE93572.1"/>
    </source>
</evidence>
<dbReference type="AlphaFoldDB" id="A0A0D2VRQ1"/>
<protein>
    <submittedName>
        <fullName evidence="2">Uncharacterized protein</fullName>
    </submittedName>
</protein>
<proteinExistence type="predicted"/>
<organism evidence="2 3">
    <name type="scientific">Capsaspora owczarzaki (strain ATCC 30864)</name>
    <dbReference type="NCBI Taxonomy" id="595528"/>
    <lineage>
        <taxon>Eukaryota</taxon>
        <taxon>Filasterea</taxon>
        <taxon>Capsaspora</taxon>
    </lineage>
</organism>
<feature type="region of interest" description="Disordered" evidence="1">
    <location>
        <begin position="40"/>
        <end position="59"/>
    </location>
</feature>
<name>A0A0D2VRQ1_CAPO3</name>